<feature type="compositionally biased region" description="Basic and acidic residues" evidence="8">
    <location>
        <begin position="1223"/>
        <end position="1232"/>
    </location>
</feature>
<comment type="caution">
    <text evidence="10">The sequence shown here is derived from an EMBL/GenBank/DDBJ whole genome shotgun (WGS) entry which is preliminary data.</text>
</comment>
<evidence type="ECO:0000256" key="7">
    <source>
        <dbReference type="PROSITE-ProRule" id="PRU00277"/>
    </source>
</evidence>
<evidence type="ECO:0000256" key="4">
    <source>
        <dbReference type="ARBA" id="ARBA00023110"/>
    </source>
</evidence>
<dbReference type="Pfam" id="PF17800">
    <property type="entry name" value="NPL"/>
    <property type="match status" value="1"/>
</dbReference>
<dbReference type="PANTHER" id="PTHR43536:SF1">
    <property type="entry name" value="MANNOSYLGLYCOPROTEIN ENDO-BETA-MANNOSIDASE"/>
    <property type="match status" value="1"/>
</dbReference>
<feature type="domain" description="PPIase FKBP-type" evidence="9">
    <location>
        <begin position="1426"/>
        <end position="1512"/>
    </location>
</feature>
<dbReference type="InterPro" id="IPR023232">
    <property type="entry name" value="Glyco_hydro_2_AS"/>
</dbReference>
<feature type="compositionally biased region" description="Basic and acidic residues" evidence="8">
    <location>
        <begin position="1179"/>
        <end position="1206"/>
    </location>
</feature>
<dbReference type="InterPro" id="IPR001179">
    <property type="entry name" value="PPIase_FKBP_dom"/>
</dbReference>
<feature type="compositionally biased region" description="Basic and acidic residues" evidence="8">
    <location>
        <begin position="1280"/>
        <end position="1292"/>
    </location>
</feature>
<dbReference type="InterPro" id="IPR008979">
    <property type="entry name" value="Galactose-bd-like_sf"/>
</dbReference>
<sequence>MGRGDSKTARVQMGKTKLDSGWLAARSTEVSATGVQLTTTLPPAGPSAPWMEAVVPGTVLTTLLKNNLVPDPFYGQNNEAIIDIADSGREYYTFWFFTTFEYNMTANQHVHLNFRAINYSADVYLNGHKKNLSKGMFRRHSLDITDILHQNGINMLAVLLHPPDHPGSIPPEGGQGGDHEIGKDVAAQYVQGWDWMTPIRDRNTGIWDEVSIQVTGPVKISDPHLVSTFFDNFKRAYLHTTLELENKSSWLAECILSLQVKIEIEENICLVEHLLSYELSVPPETLIQFTIPPMFFYKPNLWWPNGMGKQSLYDVEISVEVKGFGESDSWSHCFGFRKVESTIDDATGGRLFKVNGEKIFIRGGNWILSDGLLRLSNRRYMTDIKFHADMNFNMLRCWGGGIAERPEFYEYCDKYGLLVWQEFWITGDVDGRGVPVSNPDGPLDHDLFMLCARDTVKLLRNYASLALWVGGNEQVPPEDINTALKSDLKLHPLFDATTKDLIDDMKDPSQYLDGTRVYIQGSMWDGFADGKGDFTDGPYEIQYPENFFKDNFYTYGFNPEVGSVGMPVAATIRSTMPPEGWLIPLFNKNSDGYIEEIPNPIWAYHKYIPYSKPGKVHDQIADYGCPKDLDDFCDKAQLVNYVQYRALLEGWTSRMWTKYTGVLIWKTQNPWTGLRGQFYDHLLDQTAGFFACRCAAEPIHVQLNLASYFIEVVNTTSAELSNLAIEVSVWDLEGGCPFYKVTETIVVPPKQVVEVVKLKYPDSKNARPVYFLLLKLFRVLDSAILSRNFYWLHLPGKDFRLLEPYREKRVPLEITSEVLISGPTYKVNMRLKNLSKSSRSLICKTMDDKKDGFSDLDTSTEFMTSEQNQCGILRRFSGALGFSRPVNAPIVVEVNGEDSGIAFFLHFSVHAAREVQRKFEDTRILPVHYSDNYFSLVPGETMNVTIDFEVPSGVTPRITLSGVEVKPGNPYTHAYDEARGRLRISQATLGNGKATAKSVVQCNVGKKSPVLLCSLIPDKSEACRLELEFEEEAEVVFSVVGPRSVHLSGYYIGANRGGCYGGDETDSYGEDIGEEDSETNEEFDTEEDEYDSDFIDDGDIEMFPSSPHHKSNVVIEEIVDDETPTNGNVTHHSLKKKRQVSDTDNDDDDSQLQLSVKSKATAVVESEDEDGFPISFSIRKSDTKNELGDKKTGKKKNAEDRKRKIDAISQETEPSRDVTSIEQNHDLSENVETHIVQNDGKQKKKKEKSMKEKKLDAEVIKGDENAVQNANGIDQNYPSEADKPLNESDRSSGGKKKKNRKKKVKDEIANEKAGEEIAMKEPEMNQDAAELILGSHIAKGEQSVEEAVNDEVPDDDKSLSQKSKKKKKKKKANKGNNPENDSSVNEPVSVPEEHKHGQHKTRTFSNGLTIEELSMGQPDGKKASPGSKVSVNYVGKLKNGTIFDSNVDARPFKFRLGVGHVIKGWDVGIAGMRTGDKRRLLIPPSMGYGDKNVGNIPANSWLVFEVELVDVK</sequence>
<dbReference type="Gene3D" id="3.20.20.80">
    <property type="entry name" value="Glycosidases"/>
    <property type="match status" value="1"/>
</dbReference>
<dbReference type="Pfam" id="PF17786">
    <property type="entry name" value="Mannosidase_ig"/>
    <property type="match status" value="1"/>
</dbReference>
<keyword evidence="6" id="KW-0326">Glycosidase</keyword>
<dbReference type="SUPFAM" id="SSF49303">
    <property type="entry name" value="beta-Galactosidase/glucuronidase domain"/>
    <property type="match status" value="3"/>
</dbReference>
<feature type="compositionally biased region" description="Basic residues" evidence="8">
    <location>
        <begin position="1293"/>
        <end position="1303"/>
    </location>
</feature>
<evidence type="ECO:0000256" key="6">
    <source>
        <dbReference type="ARBA" id="ARBA00023295"/>
    </source>
</evidence>
<feature type="compositionally biased region" description="Polar residues" evidence="8">
    <location>
        <begin position="1209"/>
        <end position="1222"/>
    </location>
</feature>
<evidence type="ECO:0000256" key="1">
    <source>
        <dbReference type="ARBA" id="ARBA00000971"/>
    </source>
</evidence>
<proteinExistence type="predicted"/>
<dbReference type="EMBL" id="JACMSC010000011">
    <property type="protein sequence ID" value="KAG6501110.1"/>
    <property type="molecule type" value="Genomic_DNA"/>
</dbReference>
<evidence type="ECO:0000313" key="10">
    <source>
        <dbReference type="EMBL" id="KAG6501110.1"/>
    </source>
</evidence>
<dbReference type="SUPFAM" id="SSF49785">
    <property type="entry name" value="Galactose-binding domain-like"/>
    <property type="match status" value="1"/>
</dbReference>
<dbReference type="GO" id="GO:0004553">
    <property type="term" value="F:hydrolase activity, hydrolyzing O-glycosyl compounds"/>
    <property type="evidence" value="ECO:0007669"/>
    <property type="project" value="InterPro"/>
</dbReference>
<feature type="region of interest" description="Disordered" evidence="8">
    <location>
        <begin position="1172"/>
        <end position="1406"/>
    </location>
</feature>
<feature type="compositionally biased region" description="Acidic residues" evidence="8">
    <location>
        <begin position="1063"/>
        <end position="1100"/>
    </location>
</feature>
<dbReference type="SUPFAM" id="SSF51445">
    <property type="entry name" value="(Trans)glycosidases"/>
    <property type="match status" value="1"/>
</dbReference>
<comment type="catalytic activity">
    <reaction evidence="1 7">
        <text>[protein]-peptidylproline (omega=180) = [protein]-peptidylproline (omega=0)</text>
        <dbReference type="Rhea" id="RHEA:16237"/>
        <dbReference type="Rhea" id="RHEA-COMP:10747"/>
        <dbReference type="Rhea" id="RHEA-COMP:10748"/>
        <dbReference type="ChEBI" id="CHEBI:83833"/>
        <dbReference type="ChEBI" id="CHEBI:83834"/>
        <dbReference type="EC" id="5.2.1.8"/>
    </reaction>
</comment>
<dbReference type="Pfam" id="PF00254">
    <property type="entry name" value="FKBP_C"/>
    <property type="match status" value="1"/>
</dbReference>
<evidence type="ECO:0000256" key="5">
    <source>
        <dbReference type="ARBA" id="ARBA00023235"/>
    </source>
</evidence>
<dbReference type="InterPro" id="IPR046357">
    <property type="entry name" value="PPIase_dom_sf"/>
</dbReference>
<dbReference type="InterPro" id="IPR017853">
    <property type="entry name" value="GH"/>
</dbReference>
<evidence type="ECO:0000256" key="3">
    <source>
        <dbReference type="ARBA" id="ARBA00022801"/>
    </source>
</evidence>
<dbReference type="PROSITE" id="PS50059">
    <property type="entry name" value="FKBP_PPIASE"/>
    <property type="match status" value="1"/>
</dbReference>
<feature type="compositionally biased region" description="Polar residues" evidence="8">
    <location>
        <begin position="1266"/>
        <end position="1278"/>
    </location>
</feature>
<keyword evidence="4 7" id="KW-0697">Rotamase</keyword>
<dbReference type="Gene3D" id="2.60.120.340">
    <property type="entry name" value="Nucleoplasmin core domain"/>
    <property type="match status" value="1"/>
</dbReference>
<feature type="compositionally biased region" description="Acidic residues" evidence="8">
    <location>
        <begin position="1343"/>
        <end position="1354"/>
    </location>
</feature>
<evidence type="ECO:0000313" key="11">
    <source>
        <dbReference type="Proteomes" id="UP000734854"/>
    </source>
</evidence>
<dbReference type="Proteomes" id="UP000734854">
    <property type="component" value="Unassembled WGS sequence"/>
</dbReference>
<dbReference type="GO" id="GO:0003755">
    <property type="term" value="F:peptidyl-prolyl cis-trans isomerase activity"/>
    <property type="evidence" value="ECO:0007669"/>
    <property type="project" value="UniProtKB-KW"/>
</dbReference>
<accession>A0A8J5G455</accession>
<feature type="compositionally biased region" description="Polar residues" evidence="8">
    <location>
        <begin position="1374"/>
        <end position="1386"/>
    </location>
</feature>
<feature type="compositionally biased region" description="Basic and acidic residues" evidence="8">
    <location>
        <begin position="1304"/>
        <end position="1323"/>
    </location>
</feature>
<gene>
    <name evidence="10" type="ORF">ZIOFF_040978</name>
</gene>
<dbReference type="EC" id="5.2.1.8" evidence="2 7"/>
<dbReference type="Pfam" id="PF22666">
    <property type="entry name" value="Glyco_hydro_2_N2"/>
    <property type="match status" value="1"/>
</dbReference>
<dbReference type="InterPro" id="IPR013783">
    <property type="entry name" value="Ig-like_fold"/>
</dbReference>
<feature type="region of interest" description="Disordered" evidence="8">
    <location>
        <begin position="1062"/>
        <end position="1109"/>
    </location>
</feature>
<evidence type="ECO:0000256" key="2">
    <source>
        <dbReference type="ARBA" id="ARBA00013194"/>
    </source>
</evidence>
<dbReference type="InterPro" id="IPR041447">
    <property type="entry name" value="Mannosidase_ig"/>
</dbReference>
<feature type="region of interest" description="Disordered" evidence="8">
    <location>
        <begin position="1121"/>
        <end position="1151"/>
    </location>
</feature>
<dbReference type="Gene3D" id="2.60.40.10">
    <property type="entry name" value="Immunoglobulins"/>
    <property type="match status" value="2"/>
</dbReference>
<dbReference type="PANTHER" id="PTHR43536">
    <property type="entry name" value="MANNOSYLGLYCOPROTEIN ENDO-BETA-MANNOSIDASE"/>
    <property type="match status" value="1"/>
</dbReference>
<dbReference type="Gene3D" id="2.60.120.260">
    <property type="entry name" value="Galactose-binding domain-like"/>
    <property type="match status" value="1"/>
</dbReference>
<dbReference type="InterPro" id="IPR043534">
    <property type="entry name" value="EBDG/EBM"/>
</dbReference>
<name>A0A8J5G455_ZINOF</name>
<dbReference type="InterPro" id="IPR041232">
    <property type="entry name" value="NPL"/>
</dbReference>
<keyword evidence="3" id="KW-0378">Hydrolase</keyword>
<dbReference type="InterPro" id="IPR036156">
    <property type="entry name" value="Beta-gal/glucu_dom_sf"/>
</dbReference>
<dbReference type="Gene3D" id="3.10.50.40">
    <property type="match status" value="1"/>
</dbReference>
<dbReference type="PROSITE" id="PS00608">
    <property type="entry name" value="GLYCOSYL_HYDROL_F2_2"/>
    <property type="match status" value="1"/>
</dbReference>
<organism evidence="10 11">
    <name type="scientific">Zingiber officinale</name>
    <name type="common">Ginger</name>
    <name type="synonym">Amomum zingiber</name>
    <dbReference type="NCBI Taxonomy" id="94328"/>
    <lineage>
        <taxon>Eukaryota</taxon>
        <taxon>Viridiplantae</taxon>
        <taxon>Streptophyta</taxon>
        <taxon>Embryophyta</taxon>
        <taxon>Tracheophyta</taxon>
        <taxon>Spermatophyta</taxon>
        <taxon>Magnoliopsida</taxon>
        <taxon>Liliopsida</taxon>
        <taxon>Zingiberales</taxon>
        <taxon>Zingiberaceae</taxon>
        <taxon>Zingiber</taxon>
    </lineage>
</organism>
<dbReference type="InterPro" id="IPR054593">
    <property type="entry name" value="Beta-mannosidase-like_N2"/>
</dbReference>
<reference evidence="10 11" key="1">
    <citation type="submission" date="2020-08" db="EMBL/GenBank/DDBJ databases">
        <title>Plant Genome Project.</title>
        <authorList>
            <person name="Zhang R.-G."/>
        </authorList>
    </citation>
    <scope>NUCLEOTIDE SEQUENCE [LARGE SCALE GENOMIC DNA]</scope>
    <source>
        <tissue evidence="10">Rhizome</tissue>
    </source>
</reference>
<feature type="compositionally biased region" description="Basic residues" evidence="8">
    <location>
        <begin position="1362"/>
        <end position="1373"/>
    </location>
</feature>
<feature type="compositionally biased region" description="Basic and acidic residues" evidence="8">
    <location>
        <begin position="1249"/>
        <end position="1264"/>
    </location>
</feature>
<evidence type="ECO:0000256" key="8">
    <source>
        <dbReference type="SAM" id="MobiDB-lite"/>
    </source>
</evidence>
<dbReference type="SUPFAM" id="SSF54534">
    <property type="entry name" value="FKBP-like"/>
    <property type="match status" value="1"/>
</dbReference>
<evidence type="ECO:0000259" key="9">
    <source>
        <dbReference type="PROSITE" id="PS50059"/>
    </source>
</evidence>
<protein>
    <recommendedName>
        <fullName evidence="2 7">peptidylprolyl isomerase</fullName>
        <ecNumber evidence="2 7">5.2.1.8</ecNumber>
    </recommendedName>
</protein>
<dbReference type="FunFam" id="3.10.50.40:FF:000006">
    <property type="entry name" value="Peptidyl-prolyl cis-trans isomerase"/>
    <property type="match status" value="1"/>
</dbReference>
<keyword evidence="5 7" id="KW-0413">Isomerase</keyword>
<keyword evidence="11" id="KW-1185">Reference proteome</keyword>